<sequence>MVSENGSSITTERNDDETNVALIFGVTGLVGREIVKTLAMSNKPTWRIYGVARNPENISSMTKMYSFISCDLLNESETKQKLSPLQDIVSHVFWVTWSGEYPLDSDECCVQNRTMLTNALDAILPNAKRLKHFSLQTGMKHYVSLVGETLSRGGEGSGLCYYSEECPRKSSGKNFYYVLEDLLKEKITGDSVVWSVQRPGLLMGSSTRTLYNFMGSLCVYGAMCRYLNLPFVFGGTRECWEECYIDGSDSNLVAEQHIFAATSGRVCDKGEAFNAINGVGFTWKEIWPDIGRKLGVQVNEESMFDEGFWFEREMGERKRVWDEIVVKEKLARTKIEDLANWVFMDVLFRCPFKLLGRRDKVDKFGFKRKYRTLDSILYWIDVMREEKLIP</sequence>
<evidence type="ECO:0000313" key="3">
    <source>
        <dbReference type="Proteomes" id="UP001642260"/>
    </source>
</evidence>
<feature type="domain" description="PRISE-like Rossmann-fold" evidence="1">
    <location>
        <begin position="75"/>
        <end position="298"/>
    </location>
</feature>
<organism evidence="2 3">
    <name type="scientific">Eruca vesicaria subsp. sativa</name>
    <name type="common">Garden rocket</name>
    <name type="synonym">Eruca sativa</name>
    <dbReference type="NCBI Taxonomy" id="29727"/>
    <lineage>
        <taxon>Eukaryota</taxon>
        <taxon>Viridiplantae</taxon>
        <taxon>Streptophyta</taxon>
        <taxon>Embryophyta</taxon>
        <taxon>Tracheophyta</taxon>
        <taxon>Spermatophyta</taxon>
        <taxon>Magnoliopsida</taxon>
        <taxon>eudicotyledons</taxon>
        <taxon>Gunneridae</taxon>
        <taxon>Pentapetalae</taxon>
        <taxon>rosids</taxon>
        <taxon>malvids</taxon>
        <taxon>Brassicales</taxon>
        <taxon>Brassicaceae</taxon>
        <taxon>Brassiceae</taxon>
        <taxon>Eruca</taxon>
    </lineage>
</organism>
<dbReference type="EMBL" id="CAKOAT010286266">
    <property type="protein sequence ID" value="CAH8360508.1"/>
    <property type="molecule type" value="Genomic_DNA"/>
</dbReference>
<name>A0ABC8KX68_ERUVS</name>
<dbReference type="Proteomes" id="UP001642260">
    <property type="component" value="Unassembled WGS sequence"/>
</dbReference>
<evidence type="ECO:0000259" key="1">
    <source>
        <dbReference type="Pfam" id="PF22917"/>
    </source>
</evidence>
<dbReference type="InterPro" id="IPR055222">
    <property type="entry name" value="PRISE-like_Rossmann-fold"/>
</dbReference>
<gene>
    <name evidence="2" type="ORF">ERUC_LOCUS26264</name>
</gene>
<dbReference type="Gene3D" id="3.40.50.720">
    <property type="entry name" value="NAD(P)-binding Rossmann-like Domain"/>
    <property type="match status" value="1"/>
</dbReference>
<dbReference type="AlphaFoldDB" id="A0ABC8KX68"/>
<dbReference type="GO" id="GO:0006629">
    <property type="term" value="P:lipid metabolic process"/>
    <property type="evidence" value="ECO:0007669"/>
    <property type="project" value="UniProtKB-ARBA"/>
</dbReference>
<dbReference type="PANTHER" id="PTHR32487:SF12">
    <property type="entry name" value="3-OXO-DELTA(4,5)-STEROID 5-BETA-REDUCTASE"/>
    <property type="match status" value="1"/>
</dbReference>
<dbReference type="Pfam" id="PF22917">
    <property type="entry name" value="PRISE"/>
    <property type="match status" value="1"/>
</dbReference>
<dbReference type="SUPFAM" id="SSF51735">
    <property type="entry name" value="NAD(P)-binding Rossmann-fold domains"/>
    <property type="match status" value="1"/>
</dbReference>
<accession>A0ABC8KX68</accession>
<dbReference type="CDD" id="cd08948">
    <property type="entry name" value="5beta-POR_like_SDR_a"/>
    <property type="match status" value="1"/>
</dbReference>
<reference evidence="2 3" key="1">
    <citation type="submission" date="2022-03" db="EMBL/GenBank/DDBJ databases">
        <authorList>
            <person name="Macdonald S."/>
            <person name="Ahmed S."/>
            <person name="Newling K."/>
        </authorList>
    </citation>
    <scope>NUCLEOTIDE SEQUENCE [LARGE SCALE GENOMIC DNA]</scope>
</reference>
<protein>
    <recommendedName>
        <fullName evidence="1">PRISE-like Rossmann-fold domain-containing protein</fullName>
    </recommendedName>
</protein>
<keyword evidence="3" id="KW-1185">Reference proteome</keyword>
<proteinExistence type="predicted"/>
<comment type="caution">
    <text evidence="2">The sequence shown here is derived from an EMBL/GenBank/DDBJ whole genome shotgun (WGS) entry which is preliminary data.</text>
</comment>
<evidence type="ECO:0000313" key="2">
    <source>
        <dbReference type="EMBL" id="CAH8360508.1"/>
    </source>
</evidence>
<dbReference type="GO" id="GO:0016627">
    <property type="term" value="F:oxidoreductase activity, acting on the CH-CH group of donors"/>
    <property type="evidence" value="ECO:0007669"/>
    <property type="project" value="UniProtKB-ARBA"/>
</dbReference>
<dbReference type="PANTHER" id="PTHR32487">
    <property type="entry name" value="3-OXO-DELTA(4,5)-STEROID 5-BETA-REDUCTASE"/>
    <property type="match status" value="1"/>
</dbReference>
<dbReference type="InterPro" id="IPR036291">
    <property type="entry name" value="NAD(P)-bd_dom_sf"/>
</dbReference>